<dbReference type="RefSeq" id="WP_029487072.1">
    <property type="nucleotide sequence ID" value="NZ_CAJSYR010000009.1"/>
</dbReference>
<keyword evidence="1" id="KW-0812">Transmembrane</keyword>
<evidence type="ECO:0000313" key="2">
    <source>
        <dbReference type="EMBL" id="STD84296.1"/>
    </source>
</evidence>
<protein>
    <submittedName>
        <fullName evidence="2">Uncharacterized protein</fullName>
    </submittedName>
</protein>
<feature type="transmembrane region" description="Helical" evidence="1">
    <location>
        <begin position="6"/>
        <end position="28"/>
    </location>
</feature>
<keyword evidence="3" id="KW-1185">Reference proteome</keyword>
<sequence>MDAESVYKIFNMLLTSFVSAGGLGFINFIILEKLEIIRQDKEKKDEKILYVLFFSIINYALFLLLFSFPEEGLAITDFIRQLSFGVLLTVLISMLLNFSVYPFLAKMLKESINIFRMKILKKPKVDNQTPKERLFSKGNVSTFVYIFDFDKNRLGEGYLEGWITDIEKKNQVSLVAPGEITQYSYEQVEKMFNEQDNDPEPNTTRHLIDFDNRLHYFLFYQSNLS</sequence>
<keyword evidence="1" id="KW-0472">Membrane</keyword>
<dbReference type="AlphaFoldDB" id="A0A376H1Z6"/>
<feature type="transmembrane region" description="Helical" evidence="1">
    <location>
        <begin position="81"/>
        <end position="104"/>
    </location>
</feature>
<dbReference type="EMBL" id="UFYW01000001">
    <property type="protein sequence ID" value="STD84296.1"/>
    <property type="molecule type" value="Genomic_DNA"/>
</dbReference>
<proteinExistence type="predicted"/>
<feature type="transmembrane region" description="Helical" evidence="1">
    <location>
        <begin position="48"/>
        <end position="69"/>
    </location>
</feature>
<reference evidence="2 3" key="1">
    <citation type="submission" date="2018-06" db="EMBL/GenBank/DDBJ databases">
        <authorList>
            <consortium name="Pathogen Informatics"/>
            <person name="Doyle S."/>
        </authorList>
    </citation>
    <scope>NUCLEOTIDE SEQUENCE [LARGE SCALE GENOMIC DNA]</scope>
    <source>
        <strain evidence="2 3">NCTC12360</strain>
    </source>
</reference>
<accession>A0A376H1Z6</accession>
<evidence type="ECO:0000256" key="1">
    <source>
        <dbReference type="SAM" id="Phobius"/>
    </source>
</evidence>
<name>A0A376H1Z6_ENTGA</name>
<keyword evidence="1" id="KW-1133">Transmembrane helix</keyword>
<gene>
    <name evidence="2" type="ORF">NCTC12360_02825</name>
</gene>
<evidence type="ECO:0000313" key="3">
    <source>
        <dbReference type="Proteomes" id="UP000254807"/>
    </source>
</evidence>
<dbReference type="Proteomes" id="UP000254807">
    <property type="component" value="Unassembled WGS sequence"/>
</dbReference>
<organism evidence="2 3">
    <name type="scientific">Enterococcus gallinarum</name>
    <dbReference type="NCBI Taxonomy" id="1353"/>
    <lineage>
        <taxon>Bacteria</taxon>
        <taxon>Bacillati</taxon>
        <taxon>Bacillota</taxon>
        <taxon>Bacilli</taxon>
        <taxon>Lactobacillales</taxon>
        <taxon>Enterococcaceae</taxon>
        <taxon>Enterococcus</taxon>
    </lineage>
</organism>